<feature type="signal peptide" evidence="1">
    <location>
        <begin position="1"/>
        <end position="15"/>
    </location>
</feature>
<evidence type="ECO:0000313" key="2">
    <source>
        <dbReference type="EMBL" id="JAH22952.1"/>
    </source>
</evidence>
<dbReference type="EMBL" id="GBXM01085625">
    <property type="protein sequence ID" value="JAH22952.1"/>
    <property type="molecule type" value="Transcribed_RNA"/>
</dbReference>
<protein>
    <submittedName>
        <fullName evidence="2">Uncharacterized protein</fullName>
    </submittedName>
</protein>
<reference evidence="2" key="2">
    <citation type="journal article" date="2015" name="Fish Shellfish Immunol.">
        <title>Early steps in the European eel (Anguilla anguilla)-Vibrio vulnificus interaction in the gills: Role of the RtxA13 toxin.</title>
        <authorList>
            <person name="Callol A."/>
            <person name="Pajuelo D."/>
            <person name="Ebbesson L."/>
            <person name="Teles M."/>
            <person name="MacKenzie S."/>
            <person name="Amaro C."/>
        </authorList>
    </citation>
    <scope>NUCLEOTIDE SEQUENCE</scope>
</reference>
<dbReference type="AlphaFoldDB" id="A0A0E9R2H6"/>
<evidence type="ECO:0000256" key="1">
    <source>
        <dbReference type="SAM" id="SignalP"/>
    </source>
</evidence>
<feature type="chain" id="PRO_5012362051" evidence="1">
    <location>
        <begin position="16"/>
        <end position="59"/>
    </location>
</feature>
<proteinExistence type="predicted"/>
<reference evidence="2" key="1">
    <citation type="submission" date="2014-11" db="EMBL/GenBank/DDBJ databases">
        <authorList>
            <person name="Amaro Gonzalez C."/>
        </authorList>
    </citation>
    <scope>NUCLEOTIDE SEQUENCE</scope>
</reference>
<keyword evidence="1" id="KW-0732">Signal</keyword>
<name>A0A0E9R2H6_ANGAN</name>
<organism evidence="2">
    <name type="scientific">Anguilla anguilla</name>
    <name type="common">European freshwater eel</name>
    <name type="synonym">Muraena anguilla</name>
    <dbReference type="NCBI Taxonomy" id="7936"/>
    <lineage>
        <taxon>Eukaryota</taxon>
        <taxon>Metazoa</taxon>
        <taxon>Chordata</taxon>
        <taxon>Craniata</taxon>
        <taxon>Vertebrata</taxon>
        <taxon>Euteleostomi</taxon>
        <taxon>Actinopterygii</taxon>
        <taxon>Neopterygii</taxon>
        <taxon>Teleostei</taxon>
        <taxon>Anguilliformes</taxon>
        <taxon>Anguillidae</taxon>
        <taxon>Anguilla</taxon>
    </lineage>
</organism>
<accession>A0A0E9R2H6</accession>
<sequence length="59" mass="6574">MAGLLLMELIISWKAIWDNYTPLISPSLGIHFNVKADLRGKEAVFGLAWSSDINLSRIS</sequence>